<gene>
    <name evidence="1" type="ORF">CR8_088</name>
</gene>
<organism evidence="1 2">
    <name type="scientific">Cronobacter phage CR8</name>
    <dbReference type="NCBI Taxonomy" id="1327934"/>
    <lineage>
        <taxon>Viruses</taxon>
        <taxon>Duplodnaviria</taxon>
        <taxon>Heunggongvirae</taxon>
        <taxon>Uroviricota</taxon>
        <taxon>Caudoviricetes</taxon>
        <taxon>Vequintavirinae</taxon>
        <taxon>Certrevirus</taxon>
        <taxon>Certrevirus CR8</taxon>
    </lineage>
</organism>
<accession>A0A060AMB0</accession>
<proteinExistence type="predicted"/>
<dbReference type="GeneID" id="19686839"/>
<dbReference type="Proteomes" id="UP000026984">
    <property type="component" value="Segment"/>
</dbReference>
<keyword evidence="2" id="KW-1185">Reference proteome</keyword>
<reference evidence="1 2" key="1">
    <citation type="submission" date="2013-04" db="EMBL/GenBank/DDBJ databases">
        <title>Complete Genome Sequence of Cronobacter sakazakii Bacteriophage CR8.</title>
        <authorList>
            <person name="Kim Y."/>
            <person name="Shin H."/>
            <person name="Ryu S."/>
        </authorList>
    </citation>
    <scope>NUCLEOTIDE SEQUENCE [LARGE SCALE GENOMIC DNA]</scope>
</reference>
<name>A0A060AMB0_9CAUD</name>
<dbReference type="RefSeq" id="YP_009042325.1">
    <property type="nucleotide sequence ID" value="NC_024354.1"/>
</dbReference>
<protein>
    <submittedName>
        <fullName evidence="1">Uncharacterized protein</fullName>
    </submittedName>
</protein>
<dbReference type="KEGG" id="vg:19686839"/>
<dbReference type="EMBL" id="KC954774">
    <property type="protein sequence ID" value="AIA64618.1"/>
    <property type="molecule type" value="Genomic_DNA"/>
</dbReference>
<evidence type="ECO:0000313" key="2">
    <source>
        <dbReference type="Proteomes" id="UP000026984"/>
    </source>
</evidence>
<evidence type="ECO:0000313" key="1">
    <source>
        <dbReference type="EMBL" id="AIA64618.1"/>
    </source>
</evidence>
<sequence length="61" mass="6524">MEEKSVFLVSSDAGYGQSVRAKVDDPQAATLKASRLAKKGHTNIEISEAKIIGTTKFEAEA</sequence>